<dbReference type="InterPro" id="IPR022357">
    <property type="entry name" value="MIP_CS"/>
</dbReference>
<evidence type="ECO:0000256" key="2">
    <source>
        <dbReference type="ARBA" id="ARBA00006175"/>
    </source>
</evidence>
<dbReference type="EMBL" id="JAAXOU010000293">
    <property type="protein sequence ID" value="NKY16172.1"/>
    <property type="molecule type" value="Genomic_DNA"/>
</dbReference>
<comment type="similarity">
    <text evidence="2 7">Belongs to the MIP/aquaporin (TC 1.A.8) family.</text>
</comment>
<evidence type="ECO:0000256" key="7">
    <source>
        <dbReference type="RuleBase" id="RU000477"/>
    </source>
</evidence>
<protein>
    <submittedName>
        <fullName evidence="9">Aquaporin family protein</fullName>
    </submittedName>
</protein>
<dbReference type="InterPro" id="IPR000425">
    <property type="entry name" value="MIP"/>
</dbReference>
<dbReference type="PRINTS" id="PR00783">
    <property type="entry name" value="MINTRINSICP"/>
</dbReference>
<dbReference type="GO" id="GO:0015254">
    <property type="term" value="F:glycerol channel activity"/>
    <property type="evidence" value="ECO:0007669"/>
    <property type="project" value="TreeGrafter"/>
</dbReference>
<dbReference type="AlphaFoldDB" id="A0AA44DG51"/>
<reference evidence="9 10" key="1">
    <citation type="submission" date="2020-04" db="EMBL/GenBank/DDBJ databases">
        <title>MicrobeNet Type strains.</title>
        <authorList>
            <person name="Nicholson A.C."/>
        </authorList>
    </citation>
    <scope>NUCLEOTIDE SEQUENCE [LARGE SCALE GENOMIC DNA]</scope>
    <source>
        <strain evidence="9 10">DSM 40738</strain>
    </source>
</reference>
<dbReference type="Gene3D" id="1.20.1080.10">
    <property type="entry name" value="Glycerol uptake facilitator protein"/>
    <property type="match status" value="1"/>
</dbReference>
<dbReference type="PANTHER" id="PTHR43829:SF9">
    <property type="entry name" value="AQUAPORIN-9"/>
    <property type="match status" value="1"/>
</dbReference>
<dbReference type="SUPFAM" id="SSF81338">
    <property type="entry name" value="Aquaporin-like"/>
    <property type="match status" value="1"/>
</dbReference>
<dbReference type="GO" id="GO:0005886">
    <property type="term" value="C:plasma membrane"/>
    <property type="evidence" value="ECO:0007669"/>
    <property type="project" value="TreeGrafter"/>
</dbReference>
<dbReference type="Pfam" id="PF00230">
    <property type="entry name" value="MIP"/>
    <property type="match status" value="1"/>
</dbReference>
<keyword evidence="5 8" id="KW-1133">Transmembrane helix</keyword>
<keyword evidence="10" id="KW-1185">Reference proteome</keyword>
<name>A0AA44DG51_STRE0</name>
<keyword evidence="4 7" id="KW-0812">Transmembrane</keyword>
<comment type="caution">
    <text evidence="9">The sequence shown here is derived from an EMBL/GenBank/DDBJ whole genome shotgun (WGS) entry which is preliminary data.</text>
</comment>
<evidence type="ECO:0000313" key="10">
    <source>
        <dbReference type="Proteomes" id="UP000570003"/>
    </source>
</evidence>
<dbReference type="InterPro" id="IPR023271">
    <property type="entry name" value="Aquaporin-like"/>
</dbReference>
<proteinExistence type="inferred from homology"/>
<gene>
    <name evidence="9" type="ORF">HGA06_19150</name>
</gene>
<feature type="transmembrane region" description="Helical" evidence="8">
    <location>
        <begin position="6"/>
        <end position="30"/>
    </location>
</feature>
<evidence type="ECO:0000256" key="5">
    <source>
        <dbReference type="ARBA" id="ARBA00022989"/>
    </source>
</evidence>
<dbReference type="PROSITE" id="PS00221">
    <property type="entry name" value="MIP"/>
    <property type="match status" value="1"/>
</dbReference>
<feature type="transmembrane region" description="Helical" evidence="8">
    <location>
        <begin position="229"/>
        <end position="252"/>
    </location>
</feature>
<organism evidence="9 10">
    <name type="scientific">Streptomyces somaliensis (strain ATCC 33201 / DSM 40738 / JCM 12659 / KCTC 9044 / NCTC 11332 / NRRL B-12077 / IP 733)</name>
    <dbReference type="NCBI Taxonomy" id="1134445"/>
    <lineage>
        <taxon>Bacteria</taxon>
        <taxon>Bacillati</taxon>
        <taxon>Actinomycetota</taxon>
        <taxon>Actinomycetes</taxon>
        <taxon>Kitasatosporales</taxon>
        <taxon>Streptomycetaceae</taxon>
        <taxon>Streptomyces</taxon>
    </lineage>
</organism>
<feature type="transmembrane region" description="Helical" evidence="8">
    <location>
        <begin position="177"/>
        <end position="196"/>
    </location>
</feature>
<dbReference type="PANTHER" id="PTHR43829">
    <property type="entry name" value="AQUAPORIN OR AQUAGLYCEROPORIN RELATED"/>
    <property type="match status" value="1"/>
</dbReference>
<evidence type="ECO:0000256" key="8">
    <source>
        <dbReference type="SAM" id="Phobius"/>
    </source>
</evidence>
<evidence type="ECO:0000256" key="6">
    <source>
        <dbReference type="ARBA" id="ARBA00023136"/>
    </source>
</evidence>
<dbReference type="Proteomes" id="UP000570003">
    <property type="component" value="Unassembled WGS sequence"/>
</dbReference>
<evidence type="ECO:0000256" key="3">
    <source>
        <dbReference type="ARBA" id="ARBA00022448"/>
    </source>
</evidence>
<dbReference type="RefSeq" id="WP_168440409.1">
    <property type="nucleotide sequence ID" value="NZ_JAAXOU010000293.1"/>
</dbReference>
<dbReference type="InterPro" id="IPR050363">
    <property type="entry name" value="MIP/Aquaporin"/>
</dbReference>
<evidence type="ECO:0000256" key="4">
    <source>
        <dbReference type="ARBA" id="ARBA00022692"/>
    </source>
</evidence>
<accession>A0AA44DG51</accession>
<sequence>MSSSDIFIGETIGTAVLILLGGGVVAAVVLKGSKARNAGWPAVTFGWGFAVMTAVYTAGPLSGAHLNPAVTVGIALRDGGWGRVPVYFAGQLLGAMIGAVLVWVAYYGQFRAHLTDPVTAAAGPAAAGPGPVLGVFSTGPEIRNVWQNLATEAIGTLVLVLAVLTQGLNEGGEGLDALGGLVVALVVVGIGLSLGGPTGYAVNPARDLGPRIVHALLPLPNKGGSDWGYAWIPVVGPLIGAAAAAGIHSLAFA</sequence>
<comment type="subcellular location">
    <subcellularLocation>
        <location evidence="1">Membrane</location>
        <topology evidence="1">Multi-pass membrane protein</topology>
    </subcellularLocation>
</comment>
<evidence type="ECO:0000256" key="1">
    <source>
        <dbReference type="ARBA" id="ARBA00004141"/>
    </source>
</evidence>
<feature type="transmembrane region" description="Helical" evidence="8">
    <location>
        <begin position="42"/>
        <end position="66"/>
    </location>
</feature>
<keyword evidence="6 8" id="KW-0472">Membrane</keyword>
<feature type="transmembrane region" description="Helical" evidence="8">
    <location>
        <begin position="86"/>
        <end position="106"/>
    </location>
</feature>
<evidence type="ECO:0000313" key="9">
    <source>
        <dbReference type="EMBL" id="NKY16172.1"/>
    </source>
</evidence>
<feature type="transmembrane region" description="Helical" evidence="8">
    <location>
        <begin position="145"/>
        <end position="165"/>
    </location>
</feature>
<keyword evidence="3 7" id="KW-0813">Transport</keyword>